<proteinExistence type="predicted"/>
<feature type="non-terminal residue" evidence="2">
    <location>
        <position position="1"/>
    </location>
</feature>
<dbReference type="EMBL" id="GDID01001755">
    <property type="protein sequence ID" value="JAP94851.1"/>
    <property type="molecule type" value="Transcribed_RNA"/>
</dbReference>
<protein>
    <submittedName>
        <fullName evidence="2">Uncharacterized protein</fullName>
    </submittedName>
</protein>
<dbReference type="AlphaFoldDB" id="A0A146KHI0"/>
<reference evidence="2" key="1">
    <citation type="submission" date="2015-07" db="EMBL/GenBank/DDBJ databases">
        <title>Adaptation to a free-living lifestyle via gene acquisitions in the diplomonad Trepomonas sp. PC1.</title>
        <authorList>
            <person name="Xu F."/>
            <person name="Jerlstrom-Hultqvist J."/>
            <person name="Kolisko M."/>
            <person name="Simpson A.G.B."/>
            <person name="Roger A.J."/>
            <person name="Svard S.G."/>
            <person name="Andersson J.O."/>
        </authorList>
    </citation>
    <scope>NUCLEOTIDE SEQUENCE</scope>
    <source>
        <strain evidence="2">PC1</strain>
    </source>
</reference>
<accession>A0A146KHI0</accession>
<organism evidence="2">
    <name type="scientific">Trepomonas sp. PC1</name>
    <dbReference type="NCBI Taxonomy" id="1076344"/>
    <lineage>
        <taxon>Eukaryota</taxon>
        <taxon>Metamonada</taxon>
        <taxon>Diplomonadida</taxon>
        <taxon>Hexamitidae</taxon>
        <taxon>Hexamitinae</taxon>
        <taxon>Trepomonas</taxon>
    </lineage>
</organism>
<evidence type="ECO:0000256" key="1">
    <source>
        <dbReference type="SAM" id="Coils"/>
    </source>
</evidence>
<sequence length="116" mass="13741">ADYDVDPVELLVQTNKNLIKRKQSLIDEIDVMKKQQQEYENNKEFYDELIDFCAKLDRLKEAKEAMQNKNAELIKLNESLKSKINQIEEAANNKDEKEKLIQQIVEDIELIKQKMK</sequence>
<feature type="coiled-coil region" evidence="1">
    <location>
        <begin position="15"/>
        <end position="114"/>
    </location>
</feature>
<keyword evidence="1" id="KW-0175">Coiled coil</keyword>
<gene>
    <name evidence="2" type="ORF">TPC1_12347</name>
</gene>
<evidence type="ECO:0000313" key="2">
    <source>
        <dbReference type="EMBL" id="JAP94851.1"/>
    </source>
</evidence>
<name>A0A146KHI0_9EUKA</name>